<feature type="binding site" evidence="14">
    <location>
        <position position="89"/>
    </location>
    <ligand>
        <name>Zn(2+)</name>
        <dbReference type="ChEBI" id="CHEBI:29105"/>
        <note>catalytic</note>
    </ligand>
</feature>
<dbReference type="GeneID" id="92860688"/>
<evidence type="ECO:0000256" key="1">
    <source>
        <dbReference type="ARBA" id="ARBA00001947"/>
    </source>
</evidence>
<organism evidence="16 17">
    <name type="scientific">Bacillus licheniformis</name>
    <dbReference type="NCBI Taxonomy" id="1402"/>
    <lineage>
        <taxon>Bacteria</taxon>
        <taxon>Bacillati</taxon>
        <taxon>Bacillota</taxon>
        <taxon>Bacilli</taxon>
        <taxon>Bacillales</taxon>
        <taxon>Bacillaceae</taxon>
        <taxon>Bacillus</taxon>
    </lineage>
</organism>
<dbReference type="PROSITE" id="PS00903">
    <property type="entry name" value="CYT_DCMP_DEAMINASES_1"/>
    <property type="match status" value="1"/>
</dbReference>
<dbReference type="NCBIfam" id="NF004064">
    <property type="entry name" value="PRK05578.1"/>
    <property type="match status" value="1"/>
</dbReference>
<evidence type="ECO:0000256" key="2">
    <source>
        <dbReference type="ARBA" id="ARBA00003949"/>
    </source>
</evidence>
<dbReference type="CDD" id="cd01283">
    <property type="entry name" value="cytidine_deaminase"/>
    <property type="match status" value="1"/>
</dbReference>
<proteinExistence type="inferred from homology"/>
<feature type="binding site" evidence="13">
    <location>
        <begin position="42"/>
        <end position="48"/>
    </location>
    <ligand>
        <name>substrate</name>
    </ligand>
</feature>
<name>A0A415JDL2_BACLI</name>
<evidence type="ECO:0000256" key="13">
    <source>
        <dbReference type="PIRSR" id="PIRSR606262-2"/>
    </source>
</evidence>
<dbReference type="InterPro" id="IPR016193">
    <property type="entry name" value="Cytidine_deaminase-like"/>
</dbReference>
<dbReference type="FunFam" id="3.40.140.10:FF:000008">
    <property type="entry name" value="Cytidine deaminase"/>
    <property type="match status" value="1"/>
</dbReference>
<evidence type="ECO:0000256" key="3">
    <source>
        <dbReference type="ARBA" id="ARBA00006576"/>
    </source>
</evidence>
<protein>
    <recommendedName>
        <fullName evidence="5 15">Cytidine deaminase</fullName>
        <ecNumber evidence="4 15">3.5.4.5</ecNumber>
    </recommendedName>
    <alternativeName>
        <fullName evidence="9 15">Cytidine aminohydrolase</fullName>
    </alternativeName>
</protein>
<keyword evidence="7 15" id="KW-0378">Hydrolase</keyword>
<evidence type="ECO:0000256" key="11">
    <source>
        <dbReference type="ARBA" id="ARBA00049558"/>
    </source>
</evidence>
<dbReference type="GO" id="GO:0004126">
    <property type="term" value="F:cytidine deaminase activity"/>
    <property type="evidence" value="ECO:0007669"/>
    <property type="project" value="UniProtKB-UniRule"/>
</dbReference>
<dbReference type="InterPro" id="IPR016192">
    <property type="entry name" value="APOBEC/CMP_deaminase_Zn-bd"/>
</dbReference>
<reference evidence="16 17" key="1">
    <citation type="submission" date="2019-06" db="EMBL/GenBank/DDBJ databases">
        <title>Genome sequence analysis of &gt;100 Bacillus licheniformis strains suggests intrinsic resistance to this species.</title>
        <authorList>
            <person name="Wels M."/>
            <person name="Siezen R.J."/>
            <person name="Johansen E."/>
            <person name="Stuer-Lauridsen B."/>
            <person name="Bjerre K."/>
            <person name="Nielsen B.K.K."/>
        </authorList>
    </citation>
    <scope>NUCLEOTIDE SEQUENCE [LARGE SCALE GENOMIC DNA]</scope>
    <source>
        <strain evidence="16 17">BAC-16736</strain>
    </source>
</reference>
<evidence type="ECO:0000256" key="5">
    <source>
        <dbReference type="ARBA" id="ARBA00018266"/>
    </source>
</evidence>
<keyword evidence="6 14" id="KW-0479">Metal-binding</keyword>
<dbReference type="RefSeq" id="WP_003183631.1">
    <property type="nucleotide sequence ID" value="NZ_BOQU01000004.1"/>
</dbReference>
<evidence type="ECO:0000256" key="6">
    <source>
        <dbReference type="ARBA" id="ARBA00022723"/>
    </source>
</evidence>
<dbReference type="PANTHER" id="PTHR11644">
    <property type="entry name" value="CYTIDINE DEAMINASE"/>
    <property type="match status" value="1"/>
</dbReference>
<dbReference type="GO" id="GO:0055086">
    <property type="term" value="P:nucleobase-containing small molecule metabolic process"/>
    <property type="evidence" value="ECO:0007669"/>
    <property type="project" value="UniProtKB-ARBA"/>
</dbReference>
<dbReference type="Pfam" id="PF00383">
    <property type="entry name" value="dCMP_cyt_deam_1"/>
    <property type="match status" value="1"/>
</dbReference>
<dbReference type="EMBL" id="NILC01000028">
    <property type="protein sequence ID" value="TWL23765.1"/>
    <property type="molecule type" value="Genomic_DNA"/>
</dbReference>
<evidence type="ECO:0000256" key="4">
    <source>
        <dbReference type="ARBA" id="ARBA00012783"/>
    </source>
</evidence>
<dbReference type="InterPro" id="IPR006262">
    <property type="entry name" value="Cyt_deam_tetra"/>
</dbReference>
<evidence type="ECO:0000313" key="16">
    <source>
        <dbReference type="EMBL" id="TWL23765.1"/>
    </source>
</evidence>
<evidence type="ECO:0000256" key="9">
    <source>
        <dbReference type="ARBA" id="ARBA00032005"/>
    </source>
</evidence>
<comment type="cofactor">
    <cofactor evidence="1 14 15">
        <name>Zn(2+)</name>
        <dbReference type="ChEBI" id="CHEBI:29105"/>
    </cofactor>
</comment>
<dbReference type="Gene3D" id="3.40.140.10">
    <property type="entry name" value="Cytidine Deaminase, domain 2"/>
    <property type="match status" value="1"/>
</dbReference>
<evidence type="ECO:0000256" key="15">
    <source>
        <dbReference type="RuleBase" id="RU364006"/>
    </source>
</evidence>
<sequence>MTKQELIAEALKAREFAYVPYSKFKVGAALLTEDGKVYKGCNIENAAYSLCNCAERTALFKAYSEGEKSFKMLAVAADTPGPVSPCGACRQVISELCSPNMPVILTNLNGQVKEMTVQELLPGAFSSEDLHDTGKL</sequence>
<dbReference type="EC" id="3.5.4.5" evidence="4 15"/>
<dbReference type="PANTHER" id="PTHR11644:SF2">
    <property type="entry name" value="CYTIDINE DEAMINASE"/>
    <property type="match status" value="1"/>
</dbReference>
<dbReference type="Proteomes" id="UP000435910">
    <property type="component" value="Unassembled WGS sequence"/>
</dbReference>
<feature type="active site" description="Proton donor" evidence="12">
    <location>
        <position position="55"/>
    </location>
</feature>
<dbReference type="GO" id="GO:0005829">
    <property type="term" value="C:cytosol"/>
    <property type="evidence" value="ECO:0007669"/>
    <property type="project" value="TreeGrafter"/>
</dbReference>
<comment type="similarity">
    <text evidence="3 15">Belongs to the cytidine and deoxycytidylate deaminase family.</text>
</comment>
<dbReference type="GO" id="GO:0072527">
    <property type="term" value="P:pyrimidine-containing compound metabolic process"/>
    <property type="evidence" value="ECO:0007669"/>
    <property type="project" value="UniProtKB-ARBA"/>
</dbReference>
<comment type="caution">
    <text evidence="16">The sequence shown here is derived from an EMBL/GenBank/DDBJ whole genome shotgun (WGS) entry which is preliminary data.</text>
</comment>
<dbReference type="NCBIfam" id="TIGR01354">
    <property type="entry name" value="cyt_deam_tetra"/>
    <property type="match status" value="1"/>
</dbReference>
<keyword evidence="8 14" id="KW-0862">Zinc</keyword>
<dbReference type="InterPro" id="IPR050202">
    <property type="entry name" value="Cyt/Deoxycyt_deaminase"/>
</dbReference>
<evidence type="ECO:0000256" key="8">
    <source>
        <dbReference type="ARBA" id="ARBA00022833"/>
    </source>
</evidence>
<dbReference type="AlphaFoldDB" id="A0A415JDL2"/>
<accession>A0A415JDL2</accession>
<comment type="function">
    <text evidence="2 15">This enzyme scavenges exogenous and endogenous cytidine and 2'-deoxycytidine for UMP synthesis.</text>
</comment>
<dbReference type="InterPro" id="IPR002125">
    <property type="entry name" value="CMP_dCMP_dom"/>
</dbReference>
<evidence type="ECO:0000256" key="14">
    <source>
        <dbReference type="PIRSR" id="PIRSR606262-3"/>
    </source>
</evidence>
<evidence type="ECO:0000256" key="12">
    <source>
        <dbReference type="PIRSR" id="PIRSR606262-1"/>
    </source>
</evidence>
<dbReference type="SUPFAM" id="SSF53927">
    <property type="entry name" value="Cytidine deaminase-like"/>
    <property type="match status" value="1"/>
</dbReference>
<dbReference type="OMA" id="IEIYFMG"/>
<feature type="binding site" evidence="14">
    <location>
        <position position="86"/>
    </location>
    <ligand>
        <name>Zn(2+)</name>
        <dbReference type="ChEBI" id="CHEBI:29105"/>
        <note>catalytic</note>
    </ligand>
</feature>
<evidence type="ECO:0000256" key="7">
    <source>
        <dbReference type="ARBA" id="ARBA00022801"/>
    </source>
</evidence>
<gene>
    <name evidence="16" type="ORF">CHCC16736_1473</name>
</gene>
<dbReference type="GO" id="GO:0042802">
    <property type="term" value="F:identical protein binding"/>
    <property type="evidence" value="ECO:0007669"/>
    <property type="project" value="UniProtKB-ARBA"/>
</dbReference>
<evidence type="ECO:0000313" key="17">
    <source>
        <dbReference type="Proteomes" id="UP000435910"/>
    </source>
</evidence>
<evidence type="ECO:0000256" key="10">
    <source>
        <dbReference type="ARBA" id="ARBA00049252"/>
    </source>
</evidence>
<dbReference type="GO" id="GO:0008270">
    <property type="term" value="F:zinc ion binding"/>
    <property type="evidence" value="ECO:0007669"/>
    <property type="project" value="UniProtKB-UniRule"/>
</dbReference>
<feature type="binding site" evidence="14">
    <location>
        <position position="53"/>
    </location>
    <ligand>
        <name>Zn(2+)</name>
        <dbReference type="ChEBI" id="CHEBI:29105"/>
        <note>catalytic</note>
    </ligand>
</feature>
<comment type="catalytic activity">
    <reaction evidence="11 15">
        <text>cytidine + H2O + H(+) = uridine + NH4(+)</text>
        <dbReference type="Rhea" id="RHEA:16069"/>
        <dbReference type="ChEBI" id="CHEBI:15377"/>
        <dbReference type="ChEBI" id="CHEBI:15378"/>
        <dbReference type="ChEBI" id="CHEBI:16704"/>
        <dbReference type="ChEBI" id="CHEBI:17562"/>
        <dbReference type="ChEBI" id="CHEBI:28938"/>
        <dbReference type="EC" id="3.5.4.5"/>
    </reaction>
</comment>
<dbReference type="PROSITE" id="PS51747">
    <property type="entry name" value="CYT_DCMP_DEAMINASES_2"/>
    <property type="match status" value="1"/>
</dbReference>
<comment type="catalytic activity">
    <reaction evidence="10 15">
        <text>2'-deoxycytidine + H2O + H(+) = 2'-deoxyuridine + NH4(+)</text>
        <dbReference type="Rhea" id="RHEA:13433"/>
        <dbReference type="ChEBI" id="CHEBI:15377"/>
        <dbReference type="ChEBI" id="CHEBI:15378"/>
        <dbReference type="ChEBI" id="CHEBI:15698"/>
        <dbReference type="ChEBI" id="CHEBI:16450"/>
        <dbReference type="ChEBI" id="CHEBI:28938"/>
        <dbReference type="EC" id="3.5.4.5"/>
    </reaction>
</comment>